<accession>E6MPX7</accession>
<dbReference type="AlphaFoldDB" id="E6MPX7"/>
<organism evidence="1 2">
    <name type="scientific">Segatella salivae DSM 15606</name>
    <dbReference type="NCBI Taxonomy" id="888832"/>
    <lineage>
        <taxon>Bacteria</taxon>
        <taxon>Pseudomonadati</taxon>
        <taxon>Bacteroidota</taxon>
        <taxon>Bacteroidia</taxon>
        <taxon>Bacteroidales</taxon>
        <taxon>Prevotellaceae</taxon>
        <taxon>Segatella</taxon>
    </lineage>
</organism>
<dbReference type="EMBL" id="AEQO01000133">
    <property type="protein sequence ID" value="EFV04294.1"/>
    <property type="molecule type" value="Genomic_DNA"/>
</dbReference>
<evidence type="ECO:0000313" key="2">
    <source>
        <dbReference type="Proteomes" id="UP000003874"/>
    </source>
</evidence>
<evidence type="ECO:0000313" key="1">
    <source>
        <dbReference type="EMBL" id="EFV04294.1"/>
    </source>
</evidence>
<sequence length="51" mass="5969">MIAANMINEMSFHKHFFQISLMKDGSRPSKRGLLSYFIFKNAENLHSFSFV</sequence>
<protein>
    <submittedName>
        <fullName evidence="1">Uncharacterized protein</fullName>
    </submittedName>
</protein>
<dbReference type="STRING" id="888832.HMPREF9420_1545"/>
<name>E6MPX7_9BACT</name>
<keyword evidence="2" id="KW-1185">Reference proteome</keyword>
<proteinExistence type="predicted"/>
<comment type="caution">
    <text evidence="1">The sequence shown here is derived from an EMBL/GenBank/DDBJ whole genome shotgun (WGS) entry which is preliminary data.</text>
</comment>
<dbReference type="HOGENOM" id="CLU_3102311_0_0_10"/>
<dbReference type="Proteomes" id="UP000003874">
    <property type="component" value="Unassembled WGS sequence"/>
</dbReference>
<gene>
    <name evidence="1" type="ORF">HMPREF9420_1545</name>
</gene>
<reference evidence="1 2" key="1">
    <citation type="submission" date="2010-12" db="EMBL/GenBank/DDBJ databases">
        <authorList>
            <person name="Muzny D."/>
            <person name="Qin X."/>
            <person name="Deng J."/>
            <person name="Jiang H."/>
            <person name="Liu Y."/>
            <person name="Qu J."/>
            <person name="Song X.-Z."/>
            <person name="Zhang L."/>
            <person name="Thornton R."/>
            <person name="Coyle M."/>
            <person name="Francisco L."/>
            <person name="Jackson L."/>
            <person name="Javaid M."/>
            <person name="Korchina V."/>
            <person name="Kovar C."/>
            <person name="Mata R."/>
            <person name="Mathew T."/>
            <person name="Ngo R."/>
            <person name="Nguyen L."/>
            <person name="Nguyen N."/>
            <person name="Okwuonu G."/>
            <person name="Ongeri F."/>
            <person name="Pham C."/>
            <person name="Simmons D."/>
            <person name="Wilczek-Boney K."/>
            <person name="Hale W."/>
            <person name="Jakkamsetti A."/>
            <person name="Pham P."/>
            <person name="Ruth R."/>
            <person name="San Lucas F."/>
            <person name="Warren J."/>
            <person name="Zhang J."/>
            <person name="Zhao Z."/>
            <person name="Zhou C."/>
            <person name="Zhu D."/>
            <person name="Lee S."/>
            <person name="Bess C."/>
            <person name="Blankenburg K."/>
            <person name="Forbes L."/>
            <person name="Fu Q."/>
            <person name="Gubbala S."/>
            <person name="Hirani K."/>
            <person name="Jayaseelan J.C."/>
            <person name="Lara F."/>
            <person name="Munidasa M."/>
            <person name="Palculict T."/>
            <person name="Patil S."/>
            <person name="Pu L.-L."/>
            <person name="Saada N."/>
            <person name="Tang L."/>
            <person name="Weissenberger G."/>
            <person name="Zhu Y."/>
            <person name="Hemphill L."/>
            <person name="Shang Y."/>
            <person name="Youmans B."/>
            <person name="Ayvaz T."/>
            <person name="Ross M."/>
            <person name="Santibanez J."/>
            <person name="Aqrawi P."/>
            <person name="Gross S."/>
            <person name="Joshi V."/>
            <person name="Fowler G."/>
            <person name="Nazareth L."/>
            <person name="Reid J."/>
            <person name="Worley K."/>
            <person name="Petrosino J."/>
            <person name="Highlander S."/>
            <person name="Gibbs R."/>
        </authorList>
    </citation>
    <scope>NUCLEOTIDE SEQUENCE [LARGE SCALE GENOMIC DNA]</scope>
    <source>
        <strain evidence="1 2">DSM 15606</strain>
    </source>
</reference>